<sequence>MEESEGVREERQEFEFTASNEAIEYLANITPQDWGAIHLSEMLMTTSGEKDFGEFEIAVSRGEWQGKDCYMIHITEENIVDNVPKVTNIIAHVDKTFTTLEQSIHEYIKIPERTIDIKTLMVLEGGKYVVQKTVTQEDFERRTHETYSSKQMQGFICEACHVVLQRLLLKKGIPENMVFLTFDNQTNLSSMSFKMLDERELEVEGEGVLTRGIQCKLSSIMQQEYIWESFFIPDGRLMLRTEIGSDVTVRQLTLPRTPTPEQPEIITPLKWEEDMELLSQFTDRKEELIDDHNTYIRRHPELQAILADFLQFLLLRKPDDIFDFAKDFFAGMSLAPVLDQTDE</sequence>
<dbReference type="GO" id="GO:0044782">
    <property type="term" value="P:cilium organization"/>
    <property type="evidence" value="ECO:0007669"/>
    <property type="project" value="TreeGrafter"/>
</dbReference>
<dbReference type="GO" id="GO:0030041">
    <property type="term" value="P:actin filament polymerization"/>
    <property type="evidence" value="ECO:0007669"/>
    <property type="project" value="TreeGrafter"/>
</dbReference>
<dbReference type="SUPFAM" id="SSF47391">
    <property type="entry name" value="Dimerization-anchoring domain of cAMP-dependent PK regulatory subunit"/>
    <property type="match status" value="1"/>
</dbReference>
<comment type="subcellular location">
    <subcellularLocation>
        <location evidence="2">Cell membrane</location>
    </subcellularLocation>
    <subcellularLocation>
        <location evidence="3">Cytoplasm</location>
        <location evidence="3">Cytoskeleton</location>
    </subcellularLocation>
    <subcellularLocation>
        <location evidence="1">Nucleus</location>
    </subcellularLocation>
</comment>
<evidence type="ECO:0000256" key="3">
    <source>
        <dbReference type="ARBA" id="ARBA00004245"/>
    </source>
</evidence>
<organism evidence="14 15">
    <name type="scientific">Paramuricea clavata</name>
    <name type="common">Red gorgonian</name>
    <name type="synonym">Violescent sea-whip</name>
    <dbReference type="NCBI Taxonomy" id="317549"/>
    <lineage>
        <taxon>Eukaryota</taxon>
        <taxon>Metazoa</taxon>
        <taxon>Cnidaria</taxon>
        <taxon>Anthozoa</taxon>
        <taxon>Octocorallia</taxon>
        <taxon>Malacalcyonacea</taxon>
        <taxon>Plexauridae</taxon>
        <taxon>Paramuricea</taxon>
    </lineage>
</organism>
<evidence type="ECO:0000256" key="1">
    <source>
        <dbReference type="ARBA" id="ARBA00004123"/>
    </source>
</evidence>
<evidence type="ECO:0000313" key="14">
    <source>
        <dbReference type="EMBL" id="CAB3995134.1"/>
    </source>
</evidence>
<dbReference type="GO" id="GO:0005886">
    <property type="term" value="C:plasma membrane"/>
    <property type="evidence" value="ECO:0007669"/>
    <property type="project" value="UniProtKB-SubCell"/>
</dbReference>
<dbReference type="CDD" id="cd22973">
    <property type="entry name" value="DD_CATIP"/>
    <property type="match status" value="1"/>
</dbReference>
<evidence type="ECO:0000256" key="4">
    <source>
        <dbReference type="ARBA" id="ARBA00022475"/>
    </source>
</evidence>
<dbReference type="InterPro" id="IPR047501">
    <property type="entry name" value="DD_CATIP"/>
</dbReference>
<dbReference type="GO" id="GO:0005856">
    <property type="term" value="C:cytoskeleton"/>
    <property type="evidence" value="ECO:0007669"/>
    <property type="project" value="UniProtKB-SubCell"/>
</dbReference>
<evidence type="ECO:0000256" key="9">
    <source>
        <dbReference type="ARBA" id="ARBA00023242"/>
    </source>
</evidence>
<dbReference type="AlphaFoldDB" id="A0A6S7GNL3"/>
<keyword evidence="4" id="KW-1003">Cell membrane</keyword>
<gene>
    <name evidence="14" type="ORF">PACLA_8A085331</name>
</gene>
<dbReference type="GO" id="GO:0005634">
    <property type="term" value="C:nucleus"/>
    <property type="evidence" value="ECO:0007669"/>
    <property type="project" value="UniProtKB-SubCell"/>
</dbReference>
<keyword evidence="7" id="KW-0472">Membrane</keyword>
<accession>A0A6S7GNL3</accession>
<evidence type="ECO:0000256" key="10">
    <source>
        <dbReference type="ARBA" id="ARBA00037538"/>
    </source>
</evidence>
<evidence type="ECO:0000259" key="13">
    <source>
        <dbReference type="Pfam" id="PF21772"/>
    </source>
</evidence>
<name>A0A6S7GNL3_PARCT</name>
<dbReference type="Pfam" id="PF21772">
    <property type="entry name" value="CATIP_N"/>
    <property type="match status" value="1"/>
</dbReference>
<keyword evidence="9" id="KW-0539">Nucleus</keyword>
<keyword evidence="8" id="KW-0206">Cytoskeleton</keyword>
<feature type="domain" description="Ciliogenesis-associated TTC17-interacting protein N-terminal" evidence="13">
    <location>
        <begin position="21"/>
        <end position="245"/>
    </location>
</feature>
<keyword evidence="15" id="KW-1185">Reference proteome</keyword>
<proteinExistence type="inferred from homology"/>
<evidence type="ECO:0000313" key="15">
    <source>
        <dbReference type="Proteomes" id="UP001152795"/>
    </source>
</evidence>
<comment type="caution">
    <text evidence="14">The sequence shown here is derived from an EMBL/GenBank/DDBJ whole genome shotgun (WGS) entry which is preliminary data.</text>
</comment>
<dbReference type="EMBL" id="CACRXK020002605">
    <property type="protein sequence ID" value="CAB3995134.1"/>
    <property type="molecule type" value="Genomic_DNA"/>
</dbReference>
<protein>
    <recommendedName>
        <fullName evidence="12">Ciliogenesis-associated TTC17-interacting protein</fullName>
    </recommendedName>
</protein>
<dbReference type="PANTHER" id="PTHR15505:SF3">
    <property type="entry name" value="CILIOGENESIS-ASSOCIATED TTC17-INTERACTING PROTEIN"/>
    <property type="match status" value="1"/>
</dbReference>
<reference evidence="14" key="1">
    <citation type="submission" date="2020-04" db="EMBL/GenBank/DDBJ databases">
        <authorList>
            <person name="Alioto T."/>
            <person name="Alioto T."/>
            <person name="Gomez Garrido J."/>
        </authorList>
    </citation>
    <scope>NUCLEOTIDE SEQUENCE</scope>
    <source>
        <strain evidence="14">A484AB</strain>
    </source>
</reference>
<evidence type="ECO:0000256" key="11">
    <source>
        <dbReference type="ARBA" id="ARBA00037938"/>
    </source>
</evidence>
<dbReference type="OrthoDB" id="6334211at2759"/>
<evidence type="ECO:0000256" key="5">
    <source>
        <dbReference type="ARBA" id="ARBA00022490"/>
    </source>
</evidence>
<dbReference type="Proteomes" id="UP001152795">
    <property type="component" value="Unassembled WGS sequence"/>
</dbReference>
<comment type="similarity">
    <text evidence="11">Belongs to the CATIP family.</text>
</comment>
<evidence type="ECO:0000256" key="6">
    <source>
        <dbReference type="ARBA" id="ARBA00022794"/>
    </source>
</evidence>
<dbReference type="InterPro" id="IPR048777">
    <property type="entry name" value="CATIP_N"/>
</dbReference>
<keyword evidence="6" id="KW-0970">Cilium biogenesis/degradation</keyword>
<evidence type="ECO:0000256" key="8">
    <source>
        <dbReference type="ARBA" id="ARBA00023212"/>
    </source>
</evidence>
<evidence type="ECO:0000256" key="7">
    <source>
        <dbReference type="ARBA" id="ARBA00023136"/>
    </source>
</evidence>
<dbReference type="PANTHER" id="PTHR15505">
    <property type="entry name" value="RIIA DOMAIN-CONTAINING PROTEIN 1"/>
    <property type="match status" value="1"/>
</dbReference>
<evidence type="ECO:0000256" key="2">
    <source>
        <dbReference type="ARBA" id="ARBA00004236"/>
    </source>
</evidence>
<comment type="function">
    <text evidence="10">Plays a role in primary ciliogenesis by modulating actin polymerization.</text>
</comment>
<keyword evidence="5" id="KW-0963">Cytoplasm</keyword>
<evidence type="ECO:0000256" key="12">
    <source>
        <dbReference type="ARBA" id="ARBA00039249"/>
    </source>
</evidence>